<keyword evidence="1" id="KW-1133">Transmembrane helix</keyword>
<protein>
    <submittedName>
        <fullName evidence="2">Uncharacterized protein</fullName>
    </submittedName>
</protein>
<dbReference type="GeneID" id="79585665"/>
<evidence type="ECO:0000313" key="2">
    <source>
        <dbReference type="EMBL" id="QJD54477.1"/>
    </source>
</evidence>
<reference evidence="2 3" key="1">
    <citation type="submission" date="2019-11" db="EMBL/GenBank/DDBJ databases">
        <authorList>
            <person name="Hylling O."/>
            <person name="Hansen L.H."/>
            <person name="Johansen A."/>
        </authorList>
    </citation>
    <scope>NUCLEOTIDE SEQUENCE [LARGE SCALE GENOMIC DNA]</scope>
</reference>
<feature type="transmembrane region" description="Helical" evidence="1">
    <location>
        <begin position="6"/>
        <end position="29"/>
    </location>
</feature>
<keyword evidence="3" id="KW-1185">Reference proteome</keyword>
<name>A0A6M3T844_9CAUD</name>
<accession>A0A6M3T844</accession>
<dbReference type="EMBL" id="MN734438">
    <property type="protein sequence ID" value="QJD54477.1"/>
    <property type="molecule type" value="Genomic_DNA"/>
</dbReference>
<keyword evidence="1" id="KW-0472">Membrane</keyword>
<organism evidence="2 3">
    <name type="scientific">Sphingomonas phage Lucius</name>
    <dbReference type="NCBI Taxonomy" id="2686313"/>
    <lineage>
        <taxon>Viruses</taxon>
        <taxon>Duplodnaviria</taxon>
        <taxon>Heunggongvirae</taxon>
        <taxon>Uroviricota</taxon>
        <taxon>Caudoviricetes</taxon>
        <taxon>Johnpaulvirinae</taxon>
        <taxon>Kharnvirus</taxon>
        <taxon>Kharnvirus lucius</taxon>
    </lineage>
</organism>
<sequence>MEWERIIGQLFSGFMCKLYAVAFAVWMAVEAGSFIYRTFNAMAQGFGQ</sequence>
<dbReference type="Proteomes" id="UP000502416">
    <property type="component" value="Segment"/>
</dbReference>
<keyword evidence="1" id="KW-0812">Transmembrane</keyword>
<evidence type="ECO:0000313" key="3">
    <source>
        <dbReference type="Proteomes" id="UP000502416"/>
    </source>
</evidence>
<dbReference type="RefSeq" id="YP_010738298.1">
    <property type="nucleotide sequence ID" value="NC_073025.1"/>
</dbReference>
<proteinExistence type="predicted"/>
<evidence type="ECO:0000256" key="1">
    <source>
        <dbReference type="SAM" id="Phobius"/>
    </source>
</evidence>
<dbReference type="KEGG" id="vg:79585665"/>